<dbReference type="InterPro" id="IPR029055">
    <property type="entry name" value="Ntn_hydrolases_N"/>
</dbReference>
<sequence length="263" mass="28813">MTICISLLCEDQEVALVGADRMVTDRSLPIEFESSDPKYSQYRSDQLGLVVSAAGPALAPATINHAVEQCINEIGNVREGVELVKDAYISMKQKKFEEEILEQRGIDFDEFYSSGMYNSGRGEQWDKMYSEFELGLDVMISGFDENGAHSYRVSDGSGFNGLVESFSNIGFDAVGSGSNLARDTLTSRYSGDLSVEEGLYVLYAALKNSSQAPGVGNGFDLTVIDEGGPREITETTLTTLQTLFYETEEANAYPESINDEINI</sequence>
<organism evidence="1 2">
    <name type="scientific">Halosolutus amylolyticus</name>
    <dbReference type="NCBI Taxonomy" id="2932267"/>
    <lineage>
        <taxon>Archaea</taxon>
        <taxon>Methanobacteriati</taxon>
        <taxon>Methanobacteriota</taxon>
        <taxon>Stenosarchaea group</taxon>
        <taxon>Halobacteria</taxon>
        <taxon>Halobacteriales</taxon>
        <taxon>Natrialbaceae</taxon>
        <taxon>Halosolutus</taxon>
    </lineage>
</organism>
<protein>
    <submittedName>
        <fullName evidence="1">Uncharacterized protein</fullName>
    </submittedName>
</protein>
<dbReference type="Proteomes" id="UP001595898">
    <property type="component" value="Unassembled WGS sequence"/>
</dbReference>
<reference evidence="1 2" key="1">
    <citation type="journal article" date="2019" name="Int. J. Syst. Evol. Microbiol.">
        <title>The Global Catalogue of Microorganisms (GCM) 10K type strain sequencing project: providing services to taxonomists for standard genome sequencing and annotation.</title>
        <authorList>
            <consortium name="The Broad Institute Genomics Platform"/>
            <consortium name="The Broad Institute Genome Sequencing Center for Infectious Disease"/>
            <person name="Wu L."/>
            <person name="Ma J."/>
        </authorList>
    </citation>
    <scope>NUCLEOTIDE SEQUENCE [LARGE SCALE GENOMIC DNA]</scope>
    <source>
        <strain evidence="1 2">WLHS5</strain>
    </source>
</reference>
<dbReference type="AlphaFoldDB" id="A0ABD5PNH1"/>
<gene>
    <name evidence="1" type="ORF">ACFO5R_07975</name>
</gene>
<dbReference type="EMBL" id="JBHSFA010000004">
    <property type="protein sequence ID" value="MFC4541865.1"/>
    <property type="molecule type" value="Genomic_DNA"/>
</dbReference>
<keyword evidence="2" id="KW-1185">Reference proteome</keyword>
<proteinExistence type="predicted"/>
<dbReference type="Gene3D" id="3.60.20.10">
    <property type="entry name" value="Glutamine Phosphoribosylpyrophosphate, subunit 1, domain 1"/>
    <property type="match status" value="1"/>
</dbReference>
<dbReference type="SUPFAM" id="SSF56235">
    <property type="entry name" value="N-terminal nucleophile aminohydrolases (Ntn hydrolases)"/>
    <property type="match status" value="1"/>
</dbReference>
<comment type="caution">
    <text evidence="1">The sequence shown here is derived from an EMBL/GenBank/DDBJ whole genome shotgun (WGS) entry which is preliminary data.</text>
</comment>
<accession>A0ABD5PNH1</accession>
<evidence type="ECO:0000313" key="1">
    <source>
        <dbReference type="EMBL" id="MFC4541865.1"/>
    </source>
</evidence>
<name>A0ABD5PNH1_9EURY</name>
<dbReference type="RefSeq" id="WP_250142701.1">
    <property type="nucleotide sequence ID" value="NZ_JALIQP010000008.1"/>
</dbReference>
<evidence type="ECO:0000313" key="2">
    <source>
        <dbReference type="Proteomes" id="UP001595898"/>
    </source>
</evidence>